<feature type="transmembrane region" description="Helical" evidence="1">
    <location>
        <begin position="43"/>
        <end position="63"/>
    </location>
</feature>
<evidence type="ECO:0000313" key="3">
    <source>
        <dbReference type="Proteomes" id="UP000321491"/>
    </source>
</evidence>
<feature type="transmembrane region" description="Helical" evidence="1">
    <location>
        <begin position="12"/>
        <end position="36"/>
    </location>
</feature>
<evidence type="ECO:0000313" key="2">
    <source>
        <dbReference type="EMBL" id="GEN30591.1"/>
    </source>
</evidence>
<reference evidence="2 3" key="1">
    <citation type="submission" date="2019-07" db="EMBL/GenBank/DDBJ databases">
        <title>Whole genome shotgun sequence of Cerasibacillus quisquiliarum NBRC 102429.</title>
        <authorList>
            <person name="Hosoyama A."/>
            <person name="Uohara A."/>
            <person name="Ohji S."/>
            <person name="Ichikawa N."/>
        </authorList>
    </citation>
    <scope>NUCLEOTIDE SEQUENCE [LARGE SCALE GENOMIC DNA]</scope>
    <source>
        <strain evidence="2 3">NBRC 102429</strain>
    </source>
</reference>
<sequence length="103" mass="11989">MLDMNFFSDDHLIYSVILFGLLISYFIVKPLINIILSLQLERLLHYILSSLLFFTCYFGAGLWMEGWQDIIFSQLKFTFQVVALFGGVLLIIYIVKEISKRLG</sequence>
<dbReference type="AlphaFoldDB" id="A0A511UXT1"/>
<dbReference type="EMBL" id="BJXW01000009">
    <property type="protein sequence ID" value="GEN30591.1"/>
    <property type="molecule type" value="Genomic_DNA"/>
</dbReference>
<keyword evidence="1" id="KW-0472">Membrane</keyword>
<organism evidence="2 3">
    <name type="scientific">Cerasibacillus quisquiliarum</name>
    <dbReference type="NCBI Taxonomy" id="227865"/>
    <lineage>
        <taxon>Bacteria</taxon>
        <taxon>Bacillati</taxon>
        <taxon>Bacillota</taxon>
        <taxon>Bacilli</taxon>
        <taxon>Bacillales</taxon>
        <taxon>Bacillaceae</taxon>
        <taxon>Cerasibacillus</taxon>
    </lineage>
</organism>
<feature type="transmembrane region" description="Helical" evidence="1">
    <location>
        <begin position="75"/>
        <end position="95"/>
    </location>
</feature>
<accession>A0A511UXT1</accession>
<dbReference type="RefSeq" id="WP_146936019.1">
    <property type="nucleotide sequence ID" value="NZ_BJXW01000009.1"/>
</dbReference>
<keyword evidence="1" id="KW-0812">Transmembrane</keyword>
<keyword evidence="3" id="KW-1185">Reference proteome</keyword>
<evidence type="ECO:0000256" key="1">
    <source>
        <dbReference type="SAM" id="Phobius"/>
    </source>
</evidence>
<protein>
    <submittedName>
        <fullName evidence="2">Uncharacterized protein</fullName>
    </submittedName>
</protein>
<dbReference type="Proteomes" id="UP000321491">
    <property type="component" value="Unassembled WGS sequence"/>
</dbReference>
<gene>
    <name evidence="2" type="ORF">CQU01_08290</name>
</gene>
<name>A0A511UXT1_9BACI</name>
<dbReference type="OrthoDB" id="2969911at2"/>
<keyword evidence="1" id="KW-1133">Transmembrane helix</keyword>
<proteinExistence type="predicted"/>
<comment type="caution">
    <text evidence="2">The sequence shown here is derived from an EMBL/GenBank/DDBJ whole genome shotgun (WGS) entry which is preliminary data.</text>
</comment>